<evidence type="ECO:0000256" key="9">
    <source>
        <dbReference type="ARBA" id="ARBA00023012"/>
    </source>
</evidence>
<gene>
    <name evidence="18" type="ORF">GX426_01405</name>
</gene>
<dbReference type="PROSITE" id="PS50110">
    <property type="entry name" value="RESPONSE_REGULATORY"/>
    <property type="match status" value="1"/>
</dbReference>
<evidence type="ECO:0000256" key="5">
    <source>
        <dbReference type="ARBA" id="ARBA00022679"/>
    </source>
</evidence>
<keyword evidence="8" id="KW-0067">ATP-binding</keyword>
<dbReference type="Pfam" id="PF13188">
    <property type="entry name" value="PAS_8"/>
    <property type="match status" value="1"/>
</dbReference>
<dbReference type="InterPro" id="IPR003594">
    <property type="entry name" value="HATPase_dom"/>
</dbReference>
<protein>
    <recommendedName>
        <fullName evidence="3">histidine kinase</fullName>
        <ecNumber evidence="3">2.7.13.3</ecNumber>
    </recommendedName>
</protein>
<accession>A0A7K4AFH9</accession>
<dbReference type="PANTHER" id="PTHR45339">
    <property type="entry name" value="HYBRID SIGNAL TRANSDUCTION HISTIDINE KINASE J"/>
    <property type="match status" value="1"/>
</dbReference>
<evidence type="ECO:0000256" key="10">
    <source>
        <dbReference type="ARBA" id="ARBA00023136"/>
    </source>
</evidence>
<evidence type="ECO:0000259" key="16">
    <source>
        <dbReference type="PROSITE" id="PS50112"/>
    </source>
</evidence>
<dbReference type="AlphaFoldDB" id="A0A7K4AFH9"/>
<dbReference type="InterPro" id="IPR035965">
    <property type="entry name" value="PAS-like_dom_sf"/>
</dbReference>
<feature type="domain" description="PAC" evidence="17">
    <location>
        <begin position="542"/>
        <end position="595"/>
    </location>
</feature>
<dbReference type="PROSITE" id="PS50109">
    <property type="entry name" value="HIS_KIN"/>
    <property type="match status" value="1"/>
</dbReference>
<keyword evidence="9" id="KW-0902">Two-component regulatory system</keyword>
<dbReference type="GO" id="GO:0006355">
    <property type="term" value="P:regulation of DNA-templated transcription"/>
    <property type="evidence" value="ECO:0007669"/>
    <property type="project" value="InterPro"/>
</dbReference>
<dbReference type="Gene3D" id="3.30.565.10">
    <property type="entry name" value="Histidine kinase-like ATPase, C-terminal domain"/>
    <property type="match status" value="1"/>
</dbReference>
<feature type="domain" description="PAC" evidence="17">
    <location>
        <begin position="665"/>
        <end position="717"/>
    </location>
</feature>
<dbReference type="Pfam" id="PF00512">
    <property type="entry name" value="HisKA"/>
    <property type="match status" value="1"/>
</dbReference>
<dbReference type="CDD" id="cd17546">
    <property type="entry name" value="REC_hyHK_CKI1_RcsC-like"/>
    <property type="match status" value="1"/>
</dbReference>
<dbReference type="InterPro" id="IPR001789">
    <property type="entry name" value="Sig_transdc_resp-reg_receiver"/>
</dbReference>
<dbReference type="InterPro" id="IPR000014">
    <property type="entry name" value="PAS"/>
</dbReference>
<dbReference type="CDD" id="cd00082">
    <property type="entry name" value="HisKA"/>
    <property type="match status" value="1"/>
</dbReference>
<feature type="coiled-coil region" evidence="13">
    <location>
        <begin position="708"/>
        <end position="735"/>
    </location>
</feature>
<dbReference type="SMART" id="SM00086">
    <property type="entry name" value="PAC"/>
    <property type="match status" value="3"/>
</dbReference>
<dbReference type="InterPro" id="IPR011006">
    <property type="entry name" value="CheY-like_superfamily"/>
</dbReference>
<dbReference type="SMART" id="SM00448">
    <property type="entry name" value="REC"/>
    <property type="match status" value="1"/>
</dbReference>
<feature type="domain" description="Histidine kinase" evidence="14">
    <location>
        <begin position="735"/>
        <end position="955"/>
    </location>
</feature>
<keyword evidence="10" id="KW-0472">Membrane</keyword>
<dbReference type="InterPro" id="IPR029016">
    <property type="entry name" value="GAF-like_dom_sf"/>
</dbReference>
<comment type="catalytic activity">
    <reaction evidence="1">
        <text>ATP + protein L-histidine = ADP + protein N-phospho-L-histidine.</text>
        <dbReference type="EC" id="2.7.13.3"/>
    </reaction>
</comment>
<evidence type="ECO:0000259" key="15">
    <source>
        <dbReference type="PROSITE" id="PS50110"/>
    </source>
</evidence>
<keyword evidence="4 12" id="KW-0597">Phosphoprotein</keyword>
<dbReference type="FunFam" id="1.10.287.130:FF:000038">
    <property type="entry name" value="Sensory transduction histidine kinase"/>
    <property type="match status" value="1"/>
</dbReference>
<dbReference type="InterPro" id="IPR005467">
    <property type="entry name" value="His_kinase_dom"/>
</dbReference>
<dbReference type="Pfam" id="PF01590">
    <property type="entry name" value="GAF"/>
    <property type="match status" value="1"/>
</dbReference>
<evidence type="ECO:0000256" key="7">
    <source>
        <dbReference type="ARBA" id="ARBA00022777"/>
    </source>
</evidence>
<dbReference type="GO" id="GO:0005524">
    <property type="term" value="F:ATP binding"/>
    <property type="evidence" value="ECO:0007669"/>
    <property type="project" value="UniProtKB-KW"/>
</dbReference>
<dbReference type="InterPro" id="IPR001610">
    <property type="entry name" value="PAC"/>
</dbReference>
<keyword evidence="11" id="KW-0131">Cell cycle</keyword>
<dbReference type="Gene3D" id="3.30.450.20">
    <property type="entry name" value="PAS domain"/>
    <property type="match status" value="4"/>
</dbReference>
<dbReference type="SUPFAM" id="SSF55874">
    <property type="entry name" value="ATPase domain of HSP90 chaperone/DNA topoisomerase II/histidine kinase"/>
    <property type="match status" value="1"/>
</dbReference>
<dbReference type="EMBL" id="JAAYUN010000023">
    <property type="protein sequence ID" value="NLJ21756.1"/>
    <property type="molecule type" value="Genomic_DNA"/>
</dbReference>
<evidence type="ECO:0000256" key="12">
    <source>
        <dbReference type="PROSITE-ProRule" id="PRU00169"/>
    </source>
</evidence>
<name>A0A7K4AFH9_METSH</name>
<dbReference type="InterPro" id="IPR036890">
    <property type="entry name" value="HATPase_C_sf"/>
</dbReference>
<comment type="subcellular location">
    <subcellularLocation>
        <location evidence="2">Membrane</location>
    </subcellularLocation>
</comment>
<evidence type="ECO:0000256" key="11">
    <source>
        <dbReference type="ARBA" id="ARBA00023306"/>
    </source>
</evidence>
<dbReference type="GO" id="GO:0016020">
    <property type="term" value="C:membrane"/>
    <property type="evidence" value="ECO:0007669"/>
    <property type="project" value="UniProtKB-SubCell"/>
</dbReference>
<dbReference type="GO" id="GO:0000155">
    <property type="term" value="F:phosphorelay sensor kinase activity"/>
    <property type="evidence" value="ECO:0007669"/>
    <property type="project" value="InterPro"/>
</dbReference>
<dbReference type="Proteomes" id="UP000544742">
    <property type="component" value="Unassembled WGS sequence"/>
</dbReference>
<comment type="caution">
    <text evidence="18">The sequence shown here is derived from an EMBL/GenBank/DDBJ whole genome shotgun (WGS) entry which is preliminary data.</text>
</comment>
<dbReference type="FunFam" id="3.30.565.10:FF:000010">
    <property type="entry name" value="Sensor histidine kinase RcsC"/>
    <property type="match status" value="1"/>
</dbReference>
<dbReference type="NCBIfam" id="TIGR00229">
    <property type="entry name" value="sensory_box"/>
    <property type="match status" value="3"/>
</dbReference>
<dbReference type="SUPFAM" id="SSF47384">
    <property type="entry name" value="Homodimeric domain of signal transducing histidine kinase"/>
    <property type="match status" value="1"/>
</dbReference>
<dbReference type="SMART" id="SM00387">
    <property type="entry name" value="HATPase_c"/>
    <property type="match status" value="1"/>
</dbReference>
<dbReference type="PANTHER" id="PTHR45339:SF1">
    <property type="entry name" value="HYBRID SIGNAL TRANSDUCTION HISTIDINE KINASE J"/>
    <property type="match status" value="1"/>
</dbReference>
<keyword evidence="7" id="KW-0418">Kinase</keyword>
<keyword evidence="6" id="KW-0547">Nucleotide-binding</keyword>
<evidence type="ECO:0000256" key="3">
    <source>
        <dbReference type="ARBA" id="ARBA00012438"/>
    </source>
</evidence>
<dbReference type="EC" id="2.7.13.3" evidence="3"/>
<dbReference type="Gene3D" id="3.30.450.40">
    <property type="match status" value="1"/>
</dbReference>
<evidence type="ECO:0000256" key="8">
    <source>
        <dbReference type="ARBA" id="ARBA00022840"/>
    </source>
</evidence>
<evidence type="ECO:0000259" key="17">
    <source>
        <dbReference type="PROSITE" id="PS50113"/>
    </source>
</evidence>
<dbReference type="Pfam" id="PF13426">
    <property type="entry name" value="PAS_9"/>
    <property type="match status" value="1"/>
</dbReference>
<dbReference type="SMART" id="SM00091">
    <property type="entry name" value="PAS"/>
    <property type="match status" value="4"/>
</dbReference>
<feature type="domain" description="PAS" evidence="16">
    <location>
        <begin position="469"/>
        <end position="539"/>
    </location>
</feature>
<dbReference type="SUPFAM" id="SSF52172">
    <property type="entry name" value="CheY-like"/>
    <property type="match status" value="1"/>
</dbReference>
<evidence type="ECO:0000313" key="18">
    <source>
        <dbReference type="EMBL" id="NLJ21756.1"/>
    </source>
</evidence>
<dbReference type="PROSITE" id="PS50113">
    <property type="entry name" value="PAC"/>
    <property type="match status" value="3"/>
</dbReference>
<keyword evidence="13" id="KW-0175">Coiled coil</keyword>
<dbReference type="Pfam" id="PF00072">
    <property type="entry name" value="Response_reg"/>
    <property type="match status" value="1"/>
</dbReference>
<evidence type="ECO:0000259" key="14">
    <source>
        <dbReference type="PROSITE" id="PS50109"/>
    </source>
</evidence>
<keyword evidence="5" id="KW-0808">Transferase</keyword>
<reference evidence="18 19" key="1">
    <citation type="journal article" date="2020" name="Biotechnol. Biofuels">
        <title>New insights from the biogas microbiome by comprehensive genome-resolved metagenomics of nearly 1600 species originating from multiple anaerobic digesters.</title>
        <authorList>
            <person name="Campanaro S."/>
            <person name="Treu L."/>
            <person name="Rodriguez-R L.M."/>
            <person name="Kovalovszki A."/>
            <person name="Ziels R.M."/>
            <person name="Maus I."/>
            <person name="Zhu X."/>
            <person name="Kougias P.G."/>
            <person name="Basile A."/>
            <person name="Luo G."/>
            <person name="Schluter A."/>
            <person name="Konstantinidis K.T."/>
            <person name="Angelidaki I."/>
        </authorList>
    </citation>
    <scope>NUCLEOTIDE SEQUENCE [LARGE SCALE GENOMIC DNA]</scope>
    <source>
        <strain evidence="18">AS27yjCOA_157</strain>
    </source>
</reference>
<proteinExistence type="predicted"/>
<dbReference type="Gene3D" id="3.40.50.2300">
    <property type="match status" value="1"/>
</dbReference>
<evidence type="ECO:0000256" key="4">
    <source>
        <dbReference type="ARBA" id="ARBA00022553"/>
    </source>
</evidence>
<dbReference type="PROSITE" id="PS50112">
    <property type="entry name" value="PAS"/>
    <property type="match status" value="3"/>
</dbReference>
<dbReference type="InterPro" id="IPR003661">
    <property type="entry name" value="HisK_dim/P_dom"/>
</dbReference>
<dbReference type="InterPro" id="IPR000700">
    <property type="entry name" value="PAS-assoc_C"/>
</dbReference>
<dbReference type="InterPro" id="IPR004358">
    <property type="entry name" value="Sig_transdc_His_kin-like_C"/>
</dbReference>
<dbReference type="InterPro" id="IPR003018">
    <property type="entry name" value="GAF"/>
</dbReference>
<dbReference type="CDD" id="cd00130">
    <property type="entry name" value="PAS"/>
    <property type="match status" value="3"/>
</dbReference>
<feature type="domain" description="PAS" evidence="16">
    <location>
        <begin position="592"/>
        <end position="663"/>
    </location>
</feature>
<organism evidence="18 19">
    <name type="scientific">Methanothrix soehngenii</name>
    <name type="common">Methanosaeta concilii</name>
    <dbReference type="NCBI Taxonomy" id="2223"/>
    <lineage>
        <taxon>Archaea</taxon>
        <taxon>Methanobacteriati</taxon>
        <taxon>Methanobacteriota</taxon>
        <taxon>Stenosarchaea group</taxon>
        <taxon>Methanomicrobia</taxon>
        <taxon>Methanotrichales</taxon>
        <taxon>Methanotrichaceae</taxon>
        <taxon>Methanothrix</taxon>
    </lineage>
</organism>
<evidence type="ECO:0000256" key="2">
    <source>
        <dbReference type="ARBA" id="ARBA00004370"/>
    </source>
</evidence>
<sequence length="1105" mass="124212">MLRPLPSGRSWWGDLMNPERMFQSTLEILEDGICICDPSGEILYSNPAAERMARSLEELNCGKGGVLKDLCSGILKTAKSADGPIHRGDVDLQRRRIEYSIATMQGKGYEGRSIITFREAHPSSGQVHDNNPPSENAIFWIEHQGRNDDLRERDRIMAGAALATNQLLISREMDVALNLSLEILGCSANVDRACIFEHYLDEEGRDQISLGYEWISGNDGDARSAKIRHPDLSYEAYSSIPQWFQILSGGMPIRGRTRDLPPPARGPLETMGVRSFMIVPIFTTDRFWGFIGFEDHRLERDWSWSVAFILMTMASAIGGFIGRFKAESALRESEEKYRELVETSSSVIIRVDTSGAIRFINKFGLHFFGYNEEDILGRNVTETIFPPGGIGCNLKAIIGHIRENPEECSTHIAENIRSNGELVWIAWAHRLVQNERGEVVEVLCIGNDITEKKRSSEELKRVAADLRETRDYLDNLLSHANAPIIVWDPNFCITRFNHAFERLTGWRADEVLGRSLGILFPDESRTESFAYIERTLSGESWNAVEIPICHQNGEVRTVLWNSANIYDEAGRRVIATIAQGQDITERKMAEERVAFQASLLDQVRNAVIATDFDGRIIYWNRFAESLYQWKAEEVLGASIKDTILPPEMKYNVEMVTKEILAKGYLECEYLVKRKDGSRFPASYIFSTICDNRQRRIGIISVSTDLTERKKVEQDLRDAKERAESATKAKSEFLANMSHEIRTPMNAVIGFTSLLLNTNIDSVQRDYIETIHSSGDSLLKVISDILDFSKIEGGMMELEKERIDLIECLETSLNLVAEDASRKGLSVSYEVEPQVPRYLMGDMTRLRQILVNLLGNAVKFTDKGFVRLDVSALPVEDGHEIQFRVTDSGIGISQDRMSRLFQSFSQVDASTTRKYGGTGLGLAICKHLAELMGGGIWAESVPGEGSSFYFTIQAEASIEPYPKLHGDRPDLTLDLSDQEIQKGLRILLAEDNLVNQKVAIRMLERLGYTADIAADGQEVLAALESRPYDVVLMDVQMPEMDGLEATRSIRSTACHQPYIIAMTAHAMKGDREVCLDAGMNDYIAKPVRIEELKAALMHSRMPVFNG</sequence>
<feature type="domain" description="Response regulatory" evidence="15">
    <location>
        <begin position="984"/>
        <end position="1099"/>
    </location>
</feature>
<dbReference type="InterPro" id="IPR036097">
    <property type="entry name" value="HisK_dim/P_sf"/>
</dbReference>
<dbReference type="RefSeq" id="WP_334139905.1">
    <property type="nucleotide sequence ID" value="NZ_DAITXA010000028.1"/>
</dbReference>
<dbReference type="SUPFAM" id="SSF55781">
    <property type="entry name" value="GAF domain-like"/>
    <property type="match status" value="1"/>
</dbReference>
<feature type="domain" description="PAS" evidence="16">
    <location>
        <begin position="333"/>
        <end position="386"/>
    </location>
</feature>
<evidence type="ECO:0000256" key="13">
    <source>
        <dbReference type="SAM" id="Coils"/>
    </source>
</evidence>
<dbReference type="CDD" id="cd16922">
    <property type="entry name" value="HATPase_EvgS-ArcB-TorS-like"/>
    <property type="match status" value="1"/>
</dbReference>
<feature type="domain" description="PAC" evidence="17">
    <location>
        <begin position="406"/>
        <end position="461"/>
    </location>
</feature>
<dbReference type="Pfam" id="PF00989">
    <property type="entry name" value="PAS"/>
    <property type="match status" value="2"/>
</dbReference>
<dbReference type="Gene3D" id="1.10.287.130">
    <property type="match status" value="1"/>
</dbReference>
<dbReference type="InterPro" id="IPR013767">
    <property type="entry name" value="PAS_fold"/>
</dbReference>
<dbReference type="PRINTS" id="PR00344">
    <property type="entry name" value="BCTRLSENSOR"/>
</dbReference>
<evidence type="ECO:0000256" key="6">
    <source>
        <dbReference type="ARBA" id="ARBA00022741"/>
    </source>
</evidence>
<dbReference type="SMART" id="SM00388">
    <property type="entry name" value="HisKA"/>
    <property type="match status" value="1"/>
</dbReference>
<feature type="modified residue" description="4-aspartylphosphate" evidence="12">
    <location>
        <position position="1033"/>
    </location>
</feature>
<evidence type="ECO:0000313" key="19">
    <source>
        <dbReference type="Proteomes" id="UP000544742"/>
    </source>
</evidence>
<dbReference type="SUPFAM" id="SSF55785">
    <property type="entry name" value="PYP-like sensor domain (PAS domain)"/>
    <property type="match status" value="4"/>
</dbReference>
<evidence type="ECO:0000256" key="1">
    <source>
        <dbReference type="ARBA" id="ARBA00000085"/>
    </source>
</evidence>
<dbReference type="Pfam" id="PF02518">
    <property type="entry name" value="HATPase_c"/>
    <property type="match status" value="1"/>
</dbReference>